<dbReference type="PANTHER" id="PTHR12161:SF16">
    <property type="entry name" value="REGULATOR OF VPS4 ACTIVITY IN THE MVB PATHWAY PROTEIN"/>
    <property type="match status" value="1"/>
</dbReference>
<accession>A0A8K0I2Z2</accession>
<evidence type="ECO:0000313" key="3">
    <source>
        <dbReference type="EMBL" id="KAG1334892.1"/>
    </source>
</evidence>
<proteinExistence type="inferred from homology"/>
<dbReference type="Gene3D" id="1.20.1260.60">
    <property type="entry name" value="Vacuolar protein sorting-associated protein Ist1"/>
    <property type="match status" value="1"/>
</dbReference>
<feature type="compositionally biased region" description="Basic and acidic residues" evidence="2">
    <location>
        <begin position="283"/>
        <end position="298"/>
    </location>
</feature>
<name>A0A8K0I2Z2_COCNU</name>
<feature type="region of interest" description="Disordered" evidence="2">
    <location>
        <begin position="267"/>
        <end position="400"/>
    </location>
</feature>
<dbReference type="PANTHER" id="PTHR12161">
    <property type="entry name" value="IST1 FAMILY MEMBER"/>
    <property type="match status" value="1"/>
</dbReference>
<dbReference type="Proteomes" id="UP000797356">
    <property type="component" value="Chromosome 3"/>
</dbReference>
<reference evidence="3" key="2">
    <citation type="submission" date="2019-07" db="EMBL/GenBank/DDBJ databases">
        <authorList>
            <person name="Yang Y."/>
            <person name="Bocs S."/>
            <person name="Baudouin L."/>
        </authorList>
    </citation>
    <scope>NUCLEOTIDE SEQUENCE</scope>
    <source>
        <tissue evidence="3">Spear leaf of Hainan Tall coconut</tissue>
    </source>
</reference>
<dbReference type="InterPro" id="IPR005061">
    <property type="entry name" value="Ist1"/>
</dbReference>
<dbReference type="InterPro" id="IPR042277">
    <property type="entry name" value="IST1-like"/>
</dbReference>
<feature type="compositionally biased region" description="Basic and acidic residues" evidence="2">
    <location>
        <begin position="379"/>
        <end position="400"/>
    </location>
</feature>
<gene>
    <name evidence="3" type="ORF">COCNU_03G010110</name>
</gene>
<evidence type="ECO:0000256" key="1">
    <source>
        <dbReference type="ARBA" id="ARBA00005536"/>
    </source>
</evidence>
<feature type="region of interest" description="Disordered" evidence="2">
    <location>
        <begin position="185"/>
        <end position="233"/>
    </location>
</feature>
<comment type="similarity">
    <text evidence="1">Belongs to the IST1 family.</text>
</comment>
<organism evidence="3 4">
    <name type="scientific">Cocos nucifera</name>
    <name type="common">Coconut palm</name>
    <dbReference type="NCBI Taxonomy" id="13894"/>
    <lineage>
        <taxon>Eukaryota</taxon>
        <taxon>Viridiplantae</taxon>
        <taxon>Streptophyta</taxon>
        <taxon>Embryophyta</taxon>
        <taxon>Tracheophyta</taxon>
        <taxon>Spermatophyta</taxon>
        <taxon>Magnoliopsida</taxon>
        <taxon>Liliopsida</taxon>
        <taxon>Arecaceae</taxon>
        <taxon>Arecoideae</taxon>
        <taxon>Cocoseae</taxon>
        <taxon>Attaleinae</taxon>
        <taxon>Cocos</taxon>
    </lineage>
</organism>
<reference evidence="3" key="1">
    <citation type="journal article" date="2017" name="Gigascience">
        <title>The genome draft of coconut (Cocos nucifera).</title>
        <authorList>
            <person name="Xiao Y."/>
            <person name="Xu P."/>
            <person name="Fan H."/>
            <person name="Baudouin L."/>
            <person name="Xia W."/>
            <person name="Bocs S."/>
            <person name="Xu J."/>
            <person name="Li Q."/>
            <person name="Guo A."/>
            <person name="Zhou L."/>
            <person name="Li J."/>
            <person name="Wu Y."/>
            <person name="Ma Z."/>
            <person name="Armero A."/>
            <person name="Issali A.E."/>
            <person name="Liu N."/>
            <person name="Peng M."/>
            <person name="Yang Y."/>
        </authorList>
    </citation>
    <scope>NUCLEOTIDE SEQUENCE</scope>
    <source>
        <tissue evidence="3">Spear leaf of Hainan Tall coconut</tissue>
    </source>
</reference>
<dbReference type="AlphaFoldDB" id="A0A8K0I2Z2"/>
<dbReference type="GO" id="GO:0015031">
    <property type="term" value="P:protein transport"/>
    <property type="evidence" value="ECO:0007669"/>
    <property type="project" value="InterPro"/>
</dbReference>
<feature type="compositionally biased region" description="Polar residues" evidence="2">
    <location>
        <begin position="206"/>
        <end position="222"/>
    </location>
</feature>
<dbReference type="FunFam" id="1.20.1260.60:FF:000002">
    <property type="entry name" value="Vacuolar protein sorting-associated protein IST1"/>
    <property type="match status" value="1"/>
</dbReference>
<dbReference type="Pfam" id="PF03398">
    <property type="entry name" value="Ist1"/>
    <property type="match status" value="1"/>
</dbReference>
<dbReference type="EMBL" id="CM017874">
    <property type="protein sequence ID" value="KAG1334892.1"/>
    <property type="molecule type" value="Genomic_DNA"/>
</dbReference>
<evidence type="ECO:0000313" key="4">
    <source>
        <dbReference type="Proteomes" id="UP000797356"/>
    </source>
</evidence>
<feature type="region of interest" description="Disordered" evidence="2">
    <location>
        <begin position="471"/>
        <end position="496"/>
    </location>
</feature>
<dbReference type="OrthoDB" id="29853at2759"/>
<protein>
    <submittedName>
        <fullName evidence="3">IST1-like protein</fullName>
    </submittedName>
</protein>
<sequence>MGKKLDFLLRRTSRKISKLKTLLGLTVSRLAILRNHRKVRCAQARGDVVQLLQLGHVDRALLRVEHAIKEQNMMDVYVMIEGYCHLVTERAILLEHQKECPEELREAISSLIFAASRCGDLHELQSARYMFASMFGKEFAAAAIELRNSCGVNPKMIQKLSTRQPSLENRQRVTKEIAAENGIKLDFDEPPPEIPEVDPNLEQRRNQSQPAVNMSLGTTQELSELDRDENSTLRARQKYKDVASAAQAAYESAAYAAAAARTAVEISRSESQGNDFGGPGQSDGERKTGLYEQTRNEDETWTVVRDVEKIHQVQSYSSESEEETPAHNINSTLLQKERIREKFTPWLERSSSSSSSDSTEAPFQDKNMASNELSSPGPRGKEILFDKSEMDDGRGDQRHRRFDLASDECLRDKQRVSYLQPPYRRNPVRYNMNDSLHEEMDKKGWGSKTEDNAAIYYSEARSRTGSVFVDPADKVHMQRSNNGGKKAVSVRTRRGF</sequence>
<comment type="caution">
    <text evidence="3">The sequence shown here is derived from an EMBL/GenBank/DDBJ whole genome shotgun (WGS) entry which is preliminary data.</text>
</comment>
<evidence type="ECO:0000256" key="2">
    <source>
        <dbReference type="SAM" id="MobiDB-lite"/>
    </source>
</evidence>
<keyword evidence="4" id="KW-1185">Reference proteome</keyword>